<dbReference type="AlphaFoldDB" id="A0A7W6PBC6"/>
<gene>
    <name evidence="1" type="ORF">GGR30_004283</name>
</gene>
<comment type="caution">
    <text evidence="1">The sequence shown here is derived from an EMBL/GenBank/DDBJ whole genome shotgun (WGS) entry which is preliminary data.</text>
</comment>
<evidence type="ECO:0000313" key="2">
    <source>
        <dbReference type="Proteomes" id="UP000530571"/>
    </source>
</evidence>
<proteinExistence type="predicted"/>
<name>A0A7W6PBC6_9HYPH</name>
<dbReference type="EMBL" id="JACIDZ010000020">
    <property type="protein sequence ID" value="MBB4124327.1"/>
    <property type="molecule type" value="Genomic_DNA"/>
</dbReference>
<sequence length="64" mass="7334">MMPIPVRAFTLTVFARQEGQRHKLSETSIEVIQQLADSQQALSLRSVIRLIGRAEMFETQPKLH</sequence>
<reference evidence="1 2" key="1">
    <citation type="submission" date="2020-08" db="EMBL/GenBank/DDBJ databases">
        <title>Genomic Encyclopedia of Type Strains, Phase IV (KMG-IV): sequencing the most valuable type-strain genomes for metagenomic binning, comparative biology and taxonomic classification.</title>
        <authorList>
            <person name="Goeker M."/>
        </authorList>
    </citation>
    <scope>NUCLEOTIDE SEQUENCE [LARGE SCALE GENOMIC DNA]</scope>
    <source>
        <strain evidence="1 2">DSM 28101</strain>
    </source>
</reference>
<protein>
    <submittedName>
        <fullName evidence="1">Uncharacterized protein</fullName>
    </submittedName>
</protein>
<keyword evidence="2" id="KW-1185">Reference proteome</keyword>
<organism evidence="1 2">
    <name type="scientific">Martelella radicis</name>
    <dbReference type="NCBI Taxonomy" id="1397476"/>
    <lineage>
        <taxon>Bacteria</taxon>
        <taxon>Pseudomonadati</taxon>
        <taxon>Pseudomonadota</taxon>
        <taxon>Alphaproteobacteria</taxon>
        <taxon>Hyphomicrobiales</taxon>
        <taxon>Aurantimonadaceae</taxon>
        <taxon>Martelella</taxon>
    </lineage>
</organism>
<dbReference type="RefSeq" id="WP_183490902.1">
    <property type="nucleotide sequence ID" value="NZ_JACIDZ010000020.1"/>
</dbReference>
<accession>A0A7W6PBC6</accession>
<dbReference type="Proteomes" id="UP000530571">
    <property type="component" value="Unassembled WGS sequence"/>
</dbReference>
<evidence type="ECO:0000313" key="1">
    <source>
        <dbReference type="EMBL" id="MBB4124327.1"/>
    </source>
</evidence>